<dbReference type="EMBL" id="DS237405">
    <property type="protein sequence ID" value="EDP38875.1"/>
    <property type="molecule type" value="Genomic_DNA"/>
</dbReference>
<sequence length="74" mass="8373">CLEKYILPKFAEKSQTSMCAVCTAALERERVRHKPGDRSVRTLSKPSLAPPFTETMERGENEWDENCQVADEAS</sequence>
<gene>
    <name evidence="2" type="ORF">Bm1_04080</name>
</gene>
<name>A8NJY5_BRUMA</name>
<protein>
    <submittedName>
        <fullName evidence="2">Uncharacterized protein</fullName>
    </submittedName>
</protein>
<evidence type="ECO:0000256" key="1">
    <source>
        <dbReference type="SAM" id="MobiDB-lite"/>
    </source>
</evidence>
<evidence type="ECO:0000313" key="2">
    <source>
        <dbReference type="EMBL" id="EDP38875.1"/>
    </source>
</evidence>
<dbReference type="AlphaFoldDB" id="A8NJY5"/>
<feature type="region of interest" description="Disordered" evidence="1">
    <location>
        <begin position="33"/>
        <end position="74"/>
    </location>
</feature>
<organism evidence="2">
    <name type="scientific">Brugia malayi</name>
    <name type="common">Filarial nematode worm</name>
    <dbReference type="NCBI Taxonomy" id="6279"/>
    <lineage>
        <taxon>Eukaryota</taxon>
        <taxon>Metazoa</taxon>
        <taxon>Ecdysozoa</taxon>
        <taxon>Nematoda</taxon>
        <taxon>Chromadorea</taxon>
        <taxon>Rhabditida</taxon>
        <taxon>Spirurina</taxon>
        <taxon>Spiruromorpha</taxon>
        <taxon>Filarioidea</taxon>
        <taxon>Onchocercidae</taxon>
        <taxon>Brugia</taxon>
    </lineage>
</organism>
<reference evidence="2" key="1">
    <citation type="journal article" date="2007" name="Science">
        <title>Draft genome of the filarial nematode parasite Brugia malayi.</title>
        <authorList>
            <person name="Ghedin E."/>
            <person name="Wang S."/>
            <person name="Spiro D."/>
            <person name="Caler E."/>
            <person name="Zhao Q."/>
            <person name="Crabtree J."/>
            <person name="Allen J.E."/>
            <person name="Delcher A.L."/>
            <person name="Guiliano D.B."/>
            <person name="Miranda-Saavedra D."/>
            <person name="Angiuoli S.V."/>
            <person name="Creasy T."/>
            <person name="Amedeo P."/>
            <person name="Haas B."/>
            <person name="El-Sayed N.M."/>
            <person name="Wortman J.R."/>
            <person name="Feldblyum T."/>
            <person name="Tallon L."/>
            <person name="Schatz M."/>
            <person name="Shumway M."/>
            <person name="Koo H."/>
            <person name="Salzberg S.L."/>
            <person name="Schobel S."/>
            <person name="Pertea M."/>
            <person name="Pop M."/>
            <person name="White O."/>
            <person name="Barton G.J."/>
            <person name="Carlow C.K."/>
            <person name="Crawford M.J."/>
            <person name="Daub J."/>
            <person name="Dimmic M.W."/>
            <person name="Estes C.F."/>
            <person name="Foster J.M."/>
            <person name="Ganatra M."/>
            <person name="Gregory W.F."/>
            <person name="Johnson N.M."/>
            <person name="Jin J."/>
            <person name="Komuniecki R."/>
            <person name="Korf I."/>
            <person name="Kumar S."/>
            <person name="Laney S."/>
            <person name="Li B.W."/>
            <person name="Li W."/>
            <person name="Lindblom T.H."/>
            <person name="Lustigman S."/>
            <person name="Ma D."/>
            <person name="Maina C.V."/>
            <person name="Martin D.M."/>
            <person name="McCarter J.P."/>
            <person name="McReynolds L."/>
            <person name="Mitreva M."/>
            <person name="Nutman T.B."/>
            <person name="Parkinson J."/>
            <person name="Peregrin-Alvarez J.M."/>
            <person name="Poole C."/>
            <person name="Ren Q."/>
            <person name="Saunders L."/>
            <person name="Sluder A.E."/>
            <person name="Smith K."/>
            <person name="Stanke M."/>
            <person name="Unnasch T.R."/>
            <person name="Ware J."/>
            <person name="Wei A.D."/>
            <person name="Weil G."/>
            <person name="Williams D.J."/>
            <person name="Zhang Y."/>
            <person name="Williams S.A."/>
            <person name="Fraser-Liggett C."/>
            <person name="Slatko B."/>
            <person name="Blaxter M.L."/>
            <person name="Scott A.L."/>
        </authorList>
    </citation>
    <scope>NUCLEOTIDE SEQUENCE [LARGE SCALE GENOMIC DNA]</scope>
</reference>
<accession>A8NJY5</accession>
<proteinExistence type="predicted"/>
<feature type="non-terminal residue" evidence="2">
    <location>
        <position position="1"/>
    </location>
</feature>